<dbReference type="GO" id="GO:0008270">
    <property type="term" value="F:zinc ion binding"/>
    <property type="evidence" value="ECO:0007669"/>
    <property type="project" value="UniProtKB-KW"/>
</dbReference>
<proteinExistence type="inferred from homology"/>
<protein>
    <submittedName>
        <fullName evidence="10">Uncharacterized protein</fullName>
    </submittedName>
</protein>
<dbReference type="Gene3D" id="3.30.40.10">
    <property type="entry name" value="Zinc/RING finger domain, C3HC4 (zinc finger)"/>
    <property type="match status" value="1"/>
</dbReference>
<reference evidence="10 11" key="1">
    <citation type="journal article" date="2014" name="Nat. Commun.">
        <title>Klebsormidium flaccidum genome reveals primary factors for plant terrestrial adaptation.</title>
        <authorList>
            <person name="Hori K."/>
            <person name="Maruyama F."/>
            <person name="Fujisawa T."/>
            <person name="Togashi T."/>
            <person name="Yamamoto N."/>
            <person name="Seo M."/>
            <person name="Sato S."/>
            <person name="Yamada T."/>
            <person name="Mori H."/>
            <person name="Tajima N."/>
            <person name="Moriyama T."/>
            <person name="Ikeuchi M."/>
            <person name="Watanabe M."/>
            <person name="Wada H."/>
            <person name="Kobayashi K."/>
            <person name="Saito M."/>
            <person name="Masuda T."/>
            <person name="Sasaki-Sekimoto Y."/>
            <person name="Mashiguchi K."/>
            <person name="Awai K."/>
            <person name="Shimojima M."/>
            <person name="Masuda S."/>
            <person name="Iwai M."/>
            <person name="Nobusawa T."/>
            <person name="Narise T."/>
            <person name="Kondo S."/>
            <person name="Saito H."/>
            <person name="Sato R."/>
            <person name="Murakawa M."/>
            <person name="Ihara Y."/>
            <person name="Oshima-Yamada Y."/>
            <person name="Ohtaka K."/>
            <person name="Satoh M."/>
            <person name="Sonobe K."/>
            <person name="Ishii M."/>
            <person name="Ohtani R."/>
            <person name="Kanamori-Sato M."/>
            <person name="Honoki R."/>
            <person name="Miyazaki D."/>
            <person name="Mochizuki H."/>
            <person name="Umetsu J."/>
            <person name="Higashi K."/>
            <person name="Shibata D."/>
            <person name="Kamiya Y."/>
            <person name="Sato N."/>
            <person name="Nakamura Y."/>
            <person name="Tabata S."/>
            <person name="Ida S."/>
            <person name="Kurokawa K."/>
            <person name="Ohta H."/>
        </authorList>
    </citation>
    <scope>NUCLEOTIDE SEQUENCE [LARGE SCALE GENOMIC DNA]</scope>
    <source>
        <strain evidence="10 11">NIES-2285</strain>
    </source>
</reference>
<feature type="compositionally biased region" description="Basic and acidic residues" evidence="7">
    <location>
        <begin position="619"/>
        <end position="634"/>
    </location>
</feature>
<dbReference type="AlphaFoldDB" id="A0A1Y1IMB0"/>
<keyword evidence="5" id="KW-0378">Hydrolase</keyword>
<evidence type="ECO:0000259" key="9">
    <source>
        <dbReference type="Pfam" id="PF02902"/>
    </source>
</evidence>
<dbReference type="Pfam" id="PF02902">
    <property type="entry name" value="Peptidase_C48"/>
    <property type="match status" value="1"/>
</dbReference>
<dbReference type="STRING" id="105231.A0A1Y1IMB0"/>
<feature type="domain" description="SP-RING-type" evidence="8">
    <location>
        <begin position="132"/>
        <end position="175"/>
    </location>
</feature>
<gene>
    <name evidence="10" type="ORF">KFL_005560060</name>
</gene>
<dbReference type="GO" id="GO:0008234">
    <property type="term" value="F:cysteine-type peptidase activity"/>
    <property type="evidence" value="ECO:0007669"/>
    <property type="project" value="InterPro"/>
</dbReference>
<evidence type="ECO:0000256" key="1">
    <source>
        <dbReference type="ARBA" id="ARBA00005234"/>
    </source>
</evidence>
<dbReference type="Gene3D" id="3.40.395.10">
    <property type="entry name" value="Adenoviral Proteinase, Chain A"/>
    <property type="match status" value="1"/>
</dbReference>
<evidence type="ECO:0000313" key="11">
    <source>
        <dbReference type="Proteomes" id="UP000054558"/>
    </source>
</evidence>
<feature type="compositionally biased region" description="Basic and acidic residues" evidence="7">
    <location>
        <begin position="298"/>
        <end position="312"/>
    </location>
</feature>
<dbReference type="InterPro" id="IPR013083">
    <property type="entry name" value="Znf_RING/FYVE/PHD"/>
</dbReference>
<feature type="region of interest" description="Disordered" evidence="7">
    <location>
        <begin position="270"/>
        <end position="352"/>
    </location>
</feature>
<keyword evidence="6" id="KW-0862">Zinc</keyword>
<evidence type="ECO:0000256" key="6">
    <source>
        <dbReference type="ARBA" id="ARBA00022833"/>
    </source>
</evidence>
<dbReference type="InterPro" id="IPR004181">
    <property type="entry name" value="Znf_MIZ"/>
</dbReference>
<dbReference type="InterPro" id="IPR038765">
    <property type="entry name" value="Papain-like_cys_pep_sf"/>
</dbReference>
<feature type="region of interest" description="Disordered" evidence="7">
    <location>
        <begin position="619"/>
        <end position="650"/>
    </location>
</feature>
<keyword evidence="11" id="KW-1185">Reference proteome</keyword>
<evidence type="ECO:0000256" key="5">
    <source>
        <dbReference type="ARBA" id="ARBA00022801"/>
    </source>
</evidence>
<evidence type="ECO:0000256" key="3">
    <source>
        <dbReference type="ARBA" id="ARBA00022723"/>
    </source>
</evidence>
<evidence type="ECO:0000256" key="4">
    <source>
        <dbReference type="ARBA" id="ARBA00022771"/>
    </source>
</evidence>
<dbReference type="OrthoDB" id="293261at2759"/>
<accession>A0A1Y1IMB0</accession>
<evidence type="ECO:0000259" key="8">
    <source>
        <dbReference type="Pfam" id="PF02891"/>
    </source>
</evidence>
<evidence type="ECO:0000256" key="7">
    <source>
        <dbReference type="SAM" id="MobiDB-lite"/>
    </source>
</evidence>
<evidence type="ECO:0000313" key="10">
    <source>
        <dbReference type="EMBL" id="GAQ89727.1"/>
    </source>
</evidence>
<dbReference type="EMBL" id="DF237505">
    <property type="protein sequence ID" value="GAQ89727.1"/>
    <property type="molecule type" value="Genomic_DNA"/>
</dbReference>
<dbReference type="GO" id="GO:0016925">
    <property type="term" value="P:protein sumoylation"/>
    <property type="evidence" value="ECO:0007669"/>
    <property type="project" value="UniProtKB-ARBA"/>
</dbReference>
<keyword evidence="4" id="KW-0863">Zinc-finger</keyword>
<dbReference type="InterPro" id="IPR003653">
    <property type="entry name" value="Peptidase_C48_C"/>
</dbReference>
<feature type="domain" description="Ubiquitin-like protease family profile" evidence="9">
    <location>
        <begin position="454"/>
        <end position="570"/>
    </location>
</feature>
<dbReference type="SUPFAM" id="SSF54001">
    <property type="entry name" value="Cysteine proteinases"/>
    <property type="match status" value="1"/>
</dbReference>
<comment type="similarity">
    <text evidence="1">Belongs to the peptidase C48 family.</text>
</comment>
<name>A0A1Y1IMB0_KLENI</name>
<keyword evidence="3" id="KW-0479">Metal-binding</keyword>
<sequence length="823" mass="91947">MAAPGRSPEDLLAKYAPLDKVNSASYCRGTPLGKLEKCTHSQLFSEGLLKGRGGRCPVKGCRRKREYHNKFCPDDEVEASLKLLETGMSEDVVQDILSLAKVSLVGDEPEVDEGFEEELSDLASIDNIWKDPLTLQEIEIPVRGPHCEHNRCFDLATYLGSYRTHFGGVCPICQEPAPACQLIFKKDYMELLRDARCRLQDRTSVPAEIVDLTSDMKHKFQTVMEKIVELKREVWKAQTALVAEKGKGADLEEKLARAAADVAAGGERAAASEAELGAERERAAAAERRAAASEADLGAERERAAAAERRAAASEAELGTERERAAAAERRAASAEERGRRPAARAVRGERTKAPLVSKVTTDKPGVLDLTMVEDEKVQPLSRLHAAFRYPGDDEGELVCFEDPGQWLYGPSIAAFLYRLQDEDTSFSSLDWDSVETHTQKLFKSLWRQTVQRDNRFIGYVVNTEPPGVAGHWVAILLDRSEGWIEYSDSMGSPPDERMEKLLKEIAEWLAKKDSRLQYKLRLTTRVFQTDGWACGFYALSYIKQRVQGVPFEQLNDGATPSQDVAEFRSREFPGGRYVVSIKDGEWSCVAVEDRKQKTSEQRVSQKVDIPLRIALKEGGKSAERSPKRPKSNEPSEPPPNARKEGGVPDLVVKEWLSEKTERTKSDKFVLLSGELFRRFTKDTGIEMHQNTFATSLDRCEAIFPPREQIDKESIMRGITNRAGHVLRDSIVPDSALLRDTGPFVLPPGASKGVPAPESKFRGSLRGETTSLDLSRIGPQWVVDGHNIQNPKCIMEEDNRFERAGLWTRNIYKDRASVKTCLH</sequence>
<feature type="compositionally biased region" description="Basic and acidic residues" evidence="7">
    <location>
        <begin position="277"/>
        <end position="291"/>
    </location>
</feature>
<evidence type="ECO:0000256" key="2">
    <source>
        <dbReference type="ARBA" id="ARBA00022670"/>
    </source>
</evidence>
<keyword evidence="2" id="KW-0645">Protease</keyword>
<dbReference type="GO" id="GO:0006508">
    <property type="term" value="P:proteolysis"/>
    <property type="evidence" value="ECO:0007669"/>
    <property type="project" value="UniProtKB-KW"/>
</dbReference>
<dbReference type="Pfam" id="PF02891">
    <property type="entry name" value="zf-MIZ"/>
    <property type="match status" value="1"/>
</dbReference>
<feature type="compositionally biased region" description="Basic and acidic residues" evidence="7">
    <location>
        <begin position="319"/>
        <end position="340"/>
    </location>
</feature>
<dbReference type="Proteomes" id="UP000054558">
    <property type="component" value="Unassembled WGS sequence"/>
</dbReference>
<organism evidence="10 11">
    <name type="scientific">Klebsormidium nitens</name>
    <name type="common">Green alga</name>
    <name type="synonym">Ulothrix nitens</name>
    <dbReference type="NCBI Taxonomy" id="105231"/>
    <lineage>
        <taxon>Eukaryota</taxon>
        <taxon>Viridiplantae</taxon>
        <taxon>Streptophyta</taxon>
        <taxon>Klebsormidiophyceae</taxon>
        <taxon>Klebsormidiales</taxon>
        <taxon>Klebsormidiaceae</taxon>
        <taxon>Klebsormidium</taxon>
    </lineage>
</organism>